<organism evidence="2 3">
    <name type="scientific">Ephemerocybe angulata</name>
    <dbReference type="NCBI Taxonomy" id="980116"/>
    <lineage>
        <taxon>Eukaryota</taxon>
        <taxon>Fungi</taxon>
        <taxon>Dikarya</taxon>
        <taxon>Basidiomycota</taxon>
        <taxon>Agaricomycotina</taxon>
        <taxon>Agaricomycetes</taxon>
        <taxon>Agaricomycetidae</taxon>
        <taxon>Agaricales</taxon>
        <taxon>Agaricineae</taxon>
        <taxon>Psathyrellaceae</taxon>
        <taxon>Ephemerocybe</taxon>
    </lineage>
</organism>
<gene>
    <name evidence="2" type="ORF">DFP72DRAFT_1079425</name>
</gene>
<keyword evidence="3" id="KW-1185">Reference proteome</keyword>
<dbReference type="Proteomes" id="UP000521943">
    <property type="component" value="Unassembled WGS sequence"/>
</dbReference>
<sequence>MAQMLQKLKVSRRRRLEKIALESIARQLRLQLEEIEARLNKCEGAFSAIRRIPNEIVGEIFAFALETPSPLNKAGREALVNFGLVELGAMQPSSRTGCGPASPFSYITFRDRTTKSRPRPSIL</sequence>
<dbReference type="OrthoDB" id="3365698at2759"/>
<reference evidence="2 3" key="1">
    <citation type="submission" date="2020-07" db="EMBL/GenBank/DDBJ databases">
        <title>Comparative genomics of pyrophilous fungi reveals a link between fire events and developmental genes.</title>
        <authorList>
            <consortium name="DOE Joint Genome Institute"/>
            <person name="Steindorff A.S."/>
            <person name="Carver A."/>
            <person name="Calhoun S."/>
            <person name="Stillman K."/>
            <person name="Liu H."/>
            <person name="Lipzen A."/>
            <person name="Pangilinan J."/>
            <person name="Labutti K."/>
            <person name="Bruns T.D."/>
            <person name="Grigoriev I.V."/>
        </authorList>
    </citation>
    <scope>NUCLEOTIDE SEQUENCE [LARGE SCALE GENOMIC DNA]</scope>
    <source>
        <strain evidence="2 3">CBS 144469</strain>
    </source>
</reference>
<keyword evidence="1" id="KW-0175">Coiled coil</keyword>
<evidence type="ECO:0000313" key="3">
    <source>
        <dbReference type="Proteomes" id="UP000521943"/>
    </source>
</evidence>
<name>A0A8H6HD10_9AGAR</name>
<comment type="caution">
    <text evidence="2">The sequence shown here is derived from an EMBL/GenBank/DDBJ whole genome shotgun (WGS) entry which is preliminary data.</text>
</comment>
<dbReference type="EMBL" id="JACGCI010000133">
    <property type="protein sequence ID" value="KAF6743892.1"/>
    <property type="molecule type" value="Genomic_DNA"/>
</dbReference>
<evidence type="ECO:0000256" key="1">
    <source>
        <dbReference type="SAM" id="Coils"/>
    </source>
</evidence>
<dbReference type="AlphaFoldDB" id="A0A8H6HD10"/>
<protein>
    <submittedName>
        <fullName evidence="2">Uncharacterized protein</fullName>
    </submittedName>
</protein>
<evidence type="ECO:0000313" key="2">
    <source>
        <dbReference type="EMBL" id="KAF6743892.1"/>
    </source>
</evidence>
<feature type="coiled-coil region" evidence="1">
    <location>
        <begin position="18"/>
        <end position="45"/>
    </location>
</feature>
<proteinExistence type="predicted"/>
<accession>A0A8H6HD10</accession>